<gene>
    <name evidence="1" type="ORF">Nepgr_002685</name>
</gene>
<proteinExistence type="predicted"/>
<dbReference type="Proteomes" id="UP001279734">
    <property type="component" value="Unassembled WGS sequence"/>
</dbReference>
<organism evidence="1 2">
    <name type="scientific">Nepenthes gracilis</name>
    <name type="common">Slender pitcher plant</name>
    <dbReference type="NCBI Taxonomy" id="150966"/>
    <lineage>
        <taxon>Eukaryota</taxon>
        <taxon>Viridiplantae</taxon>
        <taxon>Streptophyta</taxon>
        <taxon>Embryophyta</taxon>
        <taxon>Tracheophyta</taxon>
        <taxon>Spermatophyta</taxon>
        <taxon>Magnoliopsida</taxon>
        <taxon>eudicotyledons</taxon>
        <taxon>Gunneridae</taxon>
        <taxon>Pentapetalae</taxon>
        <taxon>Caryophyllales</taxon>
        <taxon>Nepenthaceae</taxon>
        <taxon>Nepenthes</taxon>
    </lineage>
</organism>
<name>A0AAD3RYE7_NEPGR</name>
<dbReference type="EMBL" id="BSYO01000002">
    <property type="protein sequence ID" value="GMH00846.1"/>
    <property type="molecule type" value="Genomic_DNA"/>
</dbReference>
<keyword evidence="2" id="KW-1185">Reference proteome</keyword>
<dbReference type="AlphaFoldDB" id="A0AAD3RYE7"/>
<sequence>MVVEVEVAYQWKLTHKVNSRYANQKQKGKNLGSLNAERDAIPKNLAPREASADYVAPTSMDVHNADDISQNVMLWHADEHPSCPTSTIDQDQDYPIDAASLELEVENQKETLPPDDPAVECQVAPVHKEYLGQTNEQLHSSQSFSICPAHANSMELVLDDEESLIYLNNSFAVLQDPVAVDEQEDSTTEGKASRGFGVAVDLRDPSSILRTKLPVRVDEETCIVPVESLFSRTGVDSQPPPSVDVISMPFTNDDHISPNTESRKHQCEQGLCHPVLTAAIAPVANAHSDNVATCMHPLVQYPD</sequence>
<protein>
    <submittedName>
        <fullName evidence="1">Uncharacterized protein</fullName>
    </submittedName>
</protein>
<comment type="caution">
    <text evidence="1">The sequence shown here is derived from an EMBL/GenBank/DDBJ whole genome shotgun (WGS) entry which is preliminary data.</text>
</comment>
<reference evidence="1" key="1">
    <citation type="submission" date="2023-05" db="EMBL/GenBank/DDBJ databases">
        <title>Nepenthes gracilis genome sequencing.</title>
        <authorList>
            <person name="Fukushima K."/>
        </authorList>
    </citation>
    <scope>NUCLEOTIDE SEQUENCE</scope>
    <source>
        <strain evidence="1">SING2019-196</strain>
    </source>
</reference>
<evidence type="ECO:0000313" key="1">
    <source>
        <dbReference type="EMBL" id="GMH00846.1"/>
    </source>
</evidence>
<evidence type="ECO:0000313" key="2">
    <source>
        <dbReference type="Proteomes" id="UP001279734"/>
    </source>
</evidence>
<accession>A0AAD3RYE7</accession>